<evidence type="ECO:0000256" key="2">
    <source>
        <dbReference type="SAM" id="Phobius"/>
    </source>
</evidence>
<keyword evidence="4" id="KW-1185">Reference proteome</keyword>
<feature type="region of interest" description="Disordered" evidence="1">
    <location>
        <begin position="405"/>
        <end position="430"/>
    </location>
</feature>
<feature type="transmembrane region" description="Helical" evidence="2">
    <location>
        <begin position="109"/>
        <end position="131"/>
    </location>
</feature>
<keyword evidence="2" id="KW-0472">Membrane</keyword>
<dbReference type="InterPro" id="IPR018723">
    <property type="entry name" value="DUF2254_membrane"/>
</dbReference>
<protein>
    <submittedName>
        <fullName evidence="3">DUF2254 domain-containing protein</fullName>
    </submittedName>
</protein>
<dbReference type="EMBL" id="SISK01000002">
    <property type="protein sequence ID" value="TBN42674.1"/>
    <property type="molecule type" value="Genomic_DNA"/>
</dbReference>
<evidence type="ECO:0000313" key="3">
    <source>
        <dbReference type="EMBL" id="TBN42674.1"/>
    </source>
</evidence>
<evidence type="ECO:0000256" key="1">
    <source>
        <dbReference type="SAM" id="MobiDB-lite"/>
    </source>
</evidence>
<feature type="transmembrane region" description="Helical" evidence="2">
    <location>
        <begin position="30"/>
        <end position="54"/>
    </location>
</feature>
<sequence>MAWPRYRGFDSMSRLRWILSRLRRTLWVRVSLYALLGVAAAVAASLASFLPWPLPIDISAEAIDSLLNVIASSMLAVTTFSVTALTSAYGSATSNATPRATTLLTEDAFIQSVLATFIGSFLFSVVGLVALRVSIYGPQGRALLFVVTVLVIILIVLALLRWIHQLTKLGRVGDTIDRLEQATARSIRARLDLPFLGGLALPEDAPDGPAVLSDQVGYVQFIDTAALSDLCEKRGLYLDILVLPGTFLYHGSPLVVIRDQTFAEDLAAEIREAFTIDRARSFDQDPRFGIIALTEVALRALSPAMNDPGTAIDVIGRQTRLLSLLSEGWHKTELHKPDYPRLRLPPLRYDDLYDDAFHLIGRDAAGQIDVLTRAIKALAALTRIGPEAARQAAAKQLHIACARGAENLPGPDKDRLRRLTDDMKEDGQTG</sequence>
<keyword evidence="2" id="KW-0812">Transmembrane</keyword>
<dbReference type="RefSeq" id="WP_130990099.1">
    <property type="nucleotide sequence ID" value="NZ_SISK01000002.1"/>
</dbReference>
<gene>
    <name evidence="3" type="ORF">EYE42_04440</name>
</gene>
<reference evidence="3 4" key="1">
    <citation type="submission" date="2019-02" db="EMBL/GenBank/DDBJ databases">
        <title>Paracoccus subflavus sp. nov., isolated from marine sediment of the Pacific Ocean.</title>
        <authorList>
            <person name="Zhang G."/>
        </authorList>
    </citation>
    <scope>NUCLEOTIDE SEQUENCE [LARGE SCALE GENOMIC DNA]</scope>
    <source>
        <strain evidence="3 4">GY0581</strain>
    </source>
</reference>
<name>A0A4Q9G3Q3_9RHOB</name>
<accession>A0A4Q9G3Q3</accession>
<organism evidence="3 4">
    <name type="scientific">Paracoccus subflavus</name>
    <dbReference type="NCBI Taxonomy" id="2528244"/>
    <lineage>
        <taxon>Bacteria</taxon>
        <taxon>Pseudomonadati</taxon>
        <taxon>Pseudomonadota</taxon>
        <taxon>Alphaproteobacteria</taxon>
        <taxon>Rhodobacterales</taxon>
        <taxon>Paracoccaceae</taxon>
        <taxon>Paracoccus</taxon>
    </lineage>
</organism>
<feature type="transmembrane region" description="Helical" evidence="2">
    <location>
        <begin position="66"/>
        <end position="89"/>
    </location>
</feature>
<feature type="compositionally biased region" description="Basic and acidic residues" evidence="1">
    <location>
        <begin position="411"/>
        <end position="430"/>
    </location>
</feature>
<dbReference type="Pfam" id="PF10011">
    <property type="entry name" value="DUF2254"/>
    <property type="match status" value="1"/>
</dbReference>
<dbReference type="OrthoDB" id="2955631at2"/>
<dbReference type="Proteomes" id="UP000293520">
    <property type="component" value="Unassembled WGS sequence"/>
</dbReference>
<feature type="transmembrane region" description="Helical" evidence="2">
    <location>
        <begin position="143"/>
        <end position="163"/>
    </location>
</feature>
<comment type="caution">
    <text evidence="3">The sequence shown here is derived from an EMBL/GenBank/DDBJ whole genome shotgun (WGS) entry which is preliminary data.</text>
</comment>
<dbReference type="AlphaFoldDB" id="A0A4Q9G3Q3"/>
<keyword evidence="2" id="KW-1133">Transmembrane helix</keyword>
<evidence type="ECO:0000313" key="4">
    <source>
        <dbReference type="Proteomes" id="UP000293520"/>
    </source>
</evidence>
<proteinExistence type="predicted"/>